<dbReference type="Pfam" id="PF03177">
    <property type="entry name" value="Nucleoporin_C"/>
    <property type="match status" value="1"/>
</dbReference>
<dbReference type="GO" id="GO:0017056">
    <property type="term" value="F:structural constituent of nuclear pore"/>
    <property type="evidence" value="ECO:0007669"/>
    <property type="project" value="InterPro"/>
</dbReference>
<keyword evidence="7" id="KW-0653">Protein transport</keyword>
<keyword evidence="5" id="KW-0813">Transport</keyword>
<dbReference type="PANTHER" id="PTHR10350">
    <property type="entry name" value="NUCLEAR PORE COMPLEX PROTEIN NUP155"/>
    <property type="match status" value="1"/>
</dbReference>
<evidence type="ECO:0000256" key="11">
    <source>
        <dbReference type="ARBA" id="ARBA00023242"/>
    </source>
</evidence>
<feature type="compositionally biased region" description="Polar residues" evidence="12">
    <location>
        <begin position="28"/>
        <end position="44"/>
    </location>
</feature>
<evidence type="ECO:0000256" key="5">
    <source>
        <dbReference type="ARBA" id="ARBA00022448"/>
    </source>
</evidence>
<dbReference type="GO" id="GO:0031965">
    <property type="term" value="C:nuclear membrane"/>
    <property type="evidence" value="ECO:0007669"/>
    <property type="project" value="UniProtKB-SubCell"/>
</dbReference>
<evidence type="ECO:0000256" key="7">
    <source>
        <dbReference type="ARBA" id="ARBA00022927"/>
    </source>
</evidence>
<evidence type="ECO:0000256" key="8">
    <source>
        <dbReference type="ARBA" id="ARBA00023010"/>
    </source>
</evidence>
<dbReference type="InterPro" id="IPR042538">
    <property type="entry name" value="Nucleoporin_Nup155_C_3"/>
</dbReference>
<feature type="domain" description="Nucleoporin Nup133/Nup155-like C-terminal" evidence="13">
    <location>
        <begin position="655"/>
        <end position="1342"/>
    </location>
</feature>
<evidence type="ECO:0000256" key="2">
    <source>
        <dbReference type="ARBA" id="ARBA00004567"/>
    </source>
</evidence>
<keyword evidence="10" id="KW-0472">Membrane</keyword>
<sequence>MNLPATPQRPTPGSFINTPAAQRHPGFRTTSANAPQLPQTQAPSQPAVVATEQPLQVTKSPLERARKAINDTLIGEASYAELDAYVGQGISSDYDIPEDPAWAPFIPLRTYRIPEEILEQYNYHQMNTKSGLFAEINHAWTFVDNQLYLWDYTNPNPEIIGYEEQPHSIVAVKLVKPRAKVFVDAITHLLVVATTSDIHLIGVSTQRGQEGVEKVSLYQTGMHTSVRGLKVGCIEGSSKTGRIFFADGRDSDDVYEVTYQQEEKWFANRCAKVNHVRKSISLPGIPFASKKTAEFVVQMTVDDTRGLLYTLSNISTIKVYHLKSETTLDLAITRSLASIITNCNHMVRSELLGPGATIISIDAISSTESARLSLMATTSTGCRIFLSSTSGTYYFGDSSSAPTSMQVQHIKFPPPQDPQPNQTSQNQMTPYKAQSQVAIGSRVLEGTIHSNRYTPGYFLCFASEGDTSDYLFMSGPDSGRIARPQDLSQAPKFIEMGFSLSLGAKVQDVGLVTPPFAATSAPRGFGNELATQFDAPVAEFAILTNYGVQTIRRRRLVDIFASAVKQKGAYGSDGLEAEIKKFVRLYGRPETIATALAVVCGQGQDVASDSRVINVTDQDVLEYARTAFVEYGGKAQMIDSTFDVNTNNDDNIRPSPRHEGITLYISRLVRSIWGSRVLKEGSTPIGGLKIDPTISLEKLRIVQRNLTHLQEFLDKNKNFIDGLNGPEALNRAPTQQAEKEMQGENAALTSLVQLLKSIIEGISFVLVLFDERVDEIILSLNDTSRQRARELTFVGLFTDPDGKELAKELVKAIVNRNIAKGSNVETISEALRRRCGSFCSAEDVVIFKAQEQVTKASEAGANTELGRTYLNDSLRLFESVAGSLSREYLEVTIIQYTNMAFYAGAIRLALKVAQESDRGNRALAWIREGRLSPDTRQAAYESRTRAYDLIHQVIQAVDQASNDQPAVVDGVVSAAARRRNEAYDQINSSEDEVFQTNLYDWYLQQGWSDRLLEISSPHVVTYLKEKAKEAPQYGDLLWRYYAHYNNYFDAALVQLQLAKSFFTLKLSQRIEYLSRARANASTRVGGISEMRSTKQQTRQDLLREVSDLLDIATIQEDILDKLKSDPRTASRRDEILSQLDGNILPVTDLYNGFADQAGYYDMCILIYQAADYRNAADIEATWQNLIEQSALTAESESQGNPWQQVANVIRTIGRRVRTSETIFNVPMLLQLLLKWDAAYGHIIPEGSRPDDDRYWSSWVLDIFLELRVPCESILATLETLWYENRAPLAGRDRRHITKWMIYTMEKWWQESQSLSAIPFGSEENAIGVEDVLKELIANWNLDNGGVWQERARDLRDRVAAALR</sequence>
<evidence type="ECO:0000256" key="6">
    <source>
        <dbReference type="ARBA" id="ARBA00022816"/>
    </source>
</evidence>
<dbReference type="InterPro" id="IPR014908">
    <property type="entry name" value="Nucleoporin_Nup133/Nup155_N"/>
</dbReference>
<dbReference type="Gene3D" id="1.25.40.440">
    <property type="entry name" value="Nucleoporin, helical domain, central subdomain"/>
    <property type="match status" value="1"/>
</dbReference>
<comment type="subcellular location">
    <subcellularLocation>
        <location evidence="1">Nucleus membrane</location>
        <topology evidence="1">Peripheral membrane protein</topology>
        <orientation evidence="1">Cytoplasmic side</orientation>
    </subcellularLocation>
    <subcellularLocation>
        <location evidence="3">Nucleus membrane</location>
        <topology evidence="3">Peripheral membrane protein</topology>
        <orientation evidence="3">Nucleoplasmic side</orientation>
    </subcellularLocation>
    <subcellularLocation>
        <location evidence="2">Nucleus</location>
        <location evidence="2">Nuclear pore complex</location>
    </subcellularLocation>
</comment>
<dbReference type="Gene3D" id="1.20.120.1880">
    <property type="entry name" value="Nucleoporin, helical C-terminal domain"/>
    <property type="match status" value="1"/>
</dbReference>
<gene>
    <name evidence="15" type="ORF">BU16DRAFT_622865</name>
</gene>
<reference evidence="15" key="1">
    <citation type="journal article" date="2020" name="Stud. Mycol.">
        <title>101 Dothideomycetes genomes: a test case for predicting lifestyles and emergence of pathogens.</title>
        <authorList>
            <person name="Haridas S."/>
            <person name="Albert R."/>
            <person name="Binder M."/>
            <person name="Bloem J."/>
            <person name="Labutti K."/>
            <person name="Salamov A."/>
            <person name="Andreopoulos B."/>
            <person name="Baker S."/>
            <person name="Barry K."/>
            <person name="Bills G."/>
            <person name="Bluhm B."/>
            <person name="Cannon C."/>
            <person name="Castanera R."/>
            <person name="Culley D."/>
            <person name="Daum C."/>
            <person name="Ezra D."/>
            <person name="Gonzalez J."/>
            <person name="Henrissat B."/>
            <person name="Kuo A."/>
            <person name="Liang C."/>
            <person name="Lipzen A."/>
            <person name="Lutzoni F."/>
            <person name="Magnuson J."/>
            <person name="Mondo S."/>
            <person name="Nolan M."/>
            <person name="Ohm R."/>
            <person name="Pangilinan J."/>
            <person name="Park H.-J."/>
            <person name="Ramirez L."/>
            <person name="Alfaro M."/>
            <person name="Sun H."/>
            <person name="Tritt A."/>
            <person name="Yoshinaga Y."/>
            <person name="Zwiers L.-H."/>
            <person name="Turgeon B."/>
            <person name="Goodwin S."/>
            <person name="Spatafora J."/>
            <person name="Crous P."/>
            <person name="Grigoriev I."/>
        </authorList>
    </citation>
    <scope>NUCLEOTIDE SEQUENCE</scope>
    <source>
        <strain evidence="15">CBS 269.34</strain>
    </source>
</reference>
<dbReference type="GO" id="GO:0044611">
    <property type="term" value="C:nuclear pore inner ring"/>
    <property type="evidence" value="ECO:0007669"/>
    <property type="project" value="TreeGrafter"/>
</dbReference>
<evidence type="ECO:0000256" key="1">
    <source>
        <dbReference type="ARBA" id="ARBA00004335"/>
    </source>
</evidence>
<dbReference type="OrthoDB" id="338970at2759"/>
<name>A0A6A6QCE9_9PEZI</name>
<dbReference type="InterPro" id="IPR007187">
    <property type="entry name" value="Nucleoporin_Nup133/Nup155_C"/>
</dbReference>
<dbReference type="Gene3D" id="1.25.40.450">
    <property type="entry name" value="Nucleoporin, helical domain, N-terminal subdomain"/>
    <property type="match status" value="1"/>
</dbReference>
<keyword evidence="6" id="KW-0509">mRNA transport</keyword>
<dbReference type="GO" id="GO:0000972">
    <property type="term" value="P:transcription-dependent tethering of RNA polymerase II gene DNA at nuclear periphery"/>
    <property type="evidence" value="ECO:0007669"/>
    <property type="project" value="TreeGrafter"/>
</dbReference>
<accession>A0A6A6QCE9</accession>
<organism evidence="15 16">
    <name type="scientific">Lophium mytilinum</name>
    <dbReference type="NCBI Taxonomy" id="390894"/>
    <lineage>
        <taxon>Eukaryota</taxon>
        <taxon>Fungi</taxon>
        <taxon>Dikarya</taxon>
        <taxon>Ascomycota</taxon>
        <taxon>Pezizomycotina</taxon>
        <taxon>Dothideomycetes</taxon>
        <taxon>Pleosporomycetidae</taxon>
        <taxon>Mytilinidiales</taxon>
        <taxon>Mytilinidiaceae</taxon>
        <taxon>Lophium</taxon>
    </lineage>
</organism>
<evidence type="ECO:0000313" key="16">
    <source>
        <dbReference type="Proteomes" id="UP000799750"/>
    </source>
</evidence>
<feature type="region of interest" description="Disordered" evidence="12">
    <location>
        <begin position="405"/>
        <end position="432"/>
    </location>
</feature>
<comment type="similarity">
    <text evidence="4">Belongs to the non-repetitive/WGA-negative nucleoporin family.</text>
</comment>
<dbReference type="Gene3D" id="1.20.58.1780">
    <property type="match status" value="1"/>
</dbReference>
<dbReference type="InterPro" id="IPR042533">
    <property type="entry name" value="Nucleoporin_Nup155_C_1"/>
</dbReference>
<feature type="region of interest" description="Disordered" evidence="12">
    <location>
        <begin position="1"/>
        <end position="46"/>
    </location>
</feature>
<keyword evidence="16" id="KW-1185">Reference proteome</keyword>
<evidence type="ECO:0000259" key="13">
    <source>
        <dbReference type="Pfam" id="PF03177"/>
    </source>
</evidence>
<keyword evidence="9" id="KW-0906">Nuclear pore complex</keyword>
<keyword evidence="11" id="KW-0539">Nucleus</keyword>
<dbReference type="GO" id="GO:0006606">
    <property type="term" value="P:protein import into nucleus"/>
    <property type="evidence" value="ECO:0007669"/>
    <property type="project" value="TreeGrafter"/>
</dbReference>
<dbReference type="GO" id="GO:0051028">
    <property type="term" value="P:mRNA transport"/>
    <property type="evidence" value="ECO:0007669"/>
    <property type="project" value="UniProtKB-KW"/>
</dbReference>
<dbReference type="FunFam" id="1.25.40.440:FF:000001">
    <property type="entry name" value="Nuclear pore complex subunit"/>
    <property type="match status" value="1"/>
</dbReference>
<feature type="compositionally biased region" description="Polar residues" evidence="12">
    <location>
        <begin position="419"/>
        <end position="432"/>
    </location>
</feature>
<dbReference type="GO" id="GO:0006405">
    <property type="term" value="P:RNA export from nucleus"/>
    <property type="evidence" value="ECO:0007669"/>
    <property type="project" value="TreeGrafter"/>
</dbReference>
<feature type="domain" description="Nucleoporin Nup133/Nup155-like N-terminal" evidence="14">
    <location>
        <begin position="103"/>
        <end position="548"/>
    </location>
</feature>
<dbReference type="GO" id="GO:0036228">
    <property type="term" value="P:protein localization to nuclear inner membrane"/>
    <property type="evidence" value="ECO:0007669"/>
    <property type="project" value="TreeGrafter"/>
</dbReference>
<evidence type="ECO:0000256" key="10">
    <source>
        <dbReference type="ARBA" id="ARBA00023136"/>
    </source>
</evidence>
<evidence type="ECO:0000259" key="14">
    <source>
        <dbReference type="Pfam" id="PF08801"/>
    </source>
</evidence>
<dbReference type="InterPro" id="IPR042537">
    <property type="entry name" value="Nucleoporin_Nup155_C_2"/>
</dbReference>
<dbReference type="GO" id="GO:0051292">
    <property type="term" value="P:nuclear pore complex assembly"/>
    <property type="evidence" value="ECO:0007669"/>
    <property type="project" value="UniProtKB-ARBA"/>
</dbReference>
<evidence type="ECO:0000256" key="12">
    <source>
        <dbReference type="SAM" id="MobiDB-lite"/>
    </source>
</evidence>
<dbReference type="Proteomes" id="UP000799750">
    <property type="component" value="Unassembled WGS sequence"/>
</dbReference>
<protein>
    <submittedName>
        <fullName evidence="15">Nucleoporin-domain-containing protein</fullName>
    </submittedName>
</protein>
<dbReference type="PANTHER" id="PTHR10350:SF6">
    <property type="entry name" value="NUCLEAR PORE COMPLEX PROTEIN NUP155"/>
    <property type="match status" value="1"/>
</dbReference>
<evidence type="ECO:0000256" key="4">
    <source>
        <dbReference type="ARBA" id="ARBA00007373"/>
    </source>
</evidence>
<evidence type="ECO:0000256" key="3">
    <source>
        <dbReference type="ARBA" id="ARBA00004620"/>
    </source>
</evidence>
<evidence type="ECO:0000313" key="15">
    <source>
        <dbReference type="EMBL" id="KAF2489333.1"/>
    </source>
</evidence>
<dbReference type="Pfam" id="PF08801">
    <property type="entry name" value="Nucleoporin_N"/>
    <property type="match status" value="1"/>
</dbReference>
<evidence type="ECO:0000256" key="9">
    <source>
        <dbReference type="ARBA" id="ARBA00023132"/>
    </source>
</evidence>
<proteinExistence type="inferred from homology"/>
<dbReference type="EMBL" id="MU004199">
    <property type="protein sequence ID" value="KAF2489333.1"/>
    <property type="molecule type" value="Genomic_DNA"/>
</dbReference>
<dbReference type="FunFam" id="1.25.40.450:FF:000002">
    <property type="entry name" value="Putative non-repetitive nucleoporin"/>
    <property type="match status" value="1"/>
</dbReference>
<dbReference type="InterPro" id="IPR004870">
    <property type="entry name" value="Nucleoporin_Nup155"/>
</dbReference>
<keyword evidence="8" id="KW-0811">Translocation</keyword>